<accession>A0ABS2MMV3</accession>
<dbReference type="EMBL" id="JAFBDT010000001">
    <property type="protein sequence ID" value="MBM7560728.1"/>
    <property type="molecule type" value="Genomic_DNA"/>
</dbReference>
<reference evidence="1 2" key="1">
    <citation type="submission" date="2021-01" db="EMBL/GenBank/DDBJ databases">
        <title>Genomic Encyclopedia of Type Strains, Phase IV (KMG-IV): sequencing the most valuable type-strain genomes for metagenomic binning, comparative biology and taxonomic classification.</title>
        <authorList>
            <person name="Goeker M."/>
        </authorList>
    </citation>
    <scope>NUCLEOTIDE SEQUENCE [LARGE SCALE GENOMIC DNA]</scope>
    <source>
        <strain evidence="1 2">DSM 24436</strain>
    </source>
</reference>
<dbReference type="Proteomes" id="UP000767854">
    <property type="component" value="Unassembled WGS sequence"/>
</dbReference>
<gene>
    <name evidence="1" type="ORF">JOC49_000237</name>
</gene>
<sequence>MDTGPSEVPEQDLTSLKKLEMTDVLEDIKMLLEQHDNPALELQRYLSEVESKINDENKLKLESVDRNHIKHLIEKHPYFKNPSTYHIRLITIMKYLKKKGVDITLNDFDLLVDEIIMSIDDVEKISYGKYSRKRF</sequence>
<evidence type="ECO:0000313" key="1">
    <source>
        <dbReference type="EMBL" id="MBM7560728.1"/>
    </source>
</evidence>
<name>A0ABS2MMV3_9FIRM</name>
<evidence type="ECO:0000313" key="2">
    <source>
        <dbReference type="Proteomes" id="UP000767854"/>
    </source>
</evidence>
<protein>
    <submittedName>
        <fullName evidence="1">Uncharacterized protein</fullName>
    </submittedName>
</protein>
<keyword evidence="2" id="KW-1185">Reference proteome</keyword>
<proteinExistence type="predicted"/>
<comment type="caution">
    <text evidence="1">The sequence shown here is derived from an EMBL/GenBank/DDBJ whole genome shotgun (WGS) entry which is preliminary data.</text>
</comment>
<organism evidence="1 2">
    <name type="scientific">Fusibacter tunisiensis</name>
    <dbReference type="NCBI Taxonomy" id="1008308"/>
    <lineage>
        <taxon>Bacteria</taxon>
        <taxon>Bacillati</taxon>
        <taxon>Bacillota</taxon>
        <taxon>Clostridia</taxon>
        <taxon>Eubacteriales</taxon>
        <taxon>Eubacteriales Family XII. Incertae Sedis</taxon>
        <taxon>Fusibacter</taxon>
    </lineage>
</organism>